<keyword evidence="9 11" id="KW-0472">Membrane</keyword>
<evidence type="ECO:0000256" key="11">
    <source>
        <dbReference type="SAM" id="Phobius"/>
    </source>
</evidence>
<evidence type="ECO:0000313" key="13">
    <source>
        <dbReference type="Proteomes" id="UP000053676"/>
    </source>
</evidence>
<evidence type="ECO:0000256" key="3">
    <source>
        <dbReference type="ARBA" id="ARBA00022448"/>
    </source>
</evidence>
<feature type="transmembrane region" description="Helical" evidence="11">
    <location>
        <begin position="255"/>
        <end position="278"/>
    </location>
</feature>
<organism evidence="12 13">
    <name type="scientific">Necator americanus</name>
    <name type="common">Human hookworm</name>
    <dbReference type="NCBI Taxonomy" id="51031"/>
    <lineage>
        <taxon>Eukaryota</taxon>
        <taxon>Metazoa</taxon>
        <taxon>Ecdysozoa</taxon>
        <taxon>Nematoda</taxon>
        <taxon>Chromadorea</taxon>
        <taxon>Rhabditida</taxon>
        <taxon>Rhabditina</taxon>
        <taxon>Rhabditomorpha</taxon>
        <taxon>Strongyloidea</taxon>
        <taxon>Ancylostomatidae</taxon>
        <taxon>Bunostominae</taxon>
        <taxon>Necator</taxon>
    </lineage>
</organism>
<evidence type="ECO:0000256" key="5">
    <source>
        <dbReference type="ARBA" id="ARBA00022692"/>
    </source>
</evidence>
<feature type="transmembrane region" description="Helical" evidence="11">
    <location>
        <begin position="299"/>
        <end position="321"/>
    </location>
</feature>
<dbReference type="Proteomes" id="UP000053676">
    <property type="component" value="Unassembled WGS sequence"/>
</dbReference>
<keyword evidence="13" id="KW-1185">Reference proteome</keyword>
<evidence type="ECO:0000256" key="6">
    <source>
        <dbReference type="ARBA" id="ARBA00022781"/>
    </source>
</evidence>
<feature type="transmembrane region" description="Helical" evidence="11">
    <location>
        <begin position="100"/>
        <end position="118"/>
    </location>
</feature>
<comment type="similarity">
    <text evidence="2">Belongs to the otopetrin family.</text>
</comment>
<feature type="transmembrane region" description="Helical" evidence="11">
    <location>
        <begin position="60"/>
        <end position="79"/>
    </location>
</feature>
<proteinExistence type="inferred from homology"/>
<dbReference type="PANTHER" id="PTHR21522:SF33">
    <property type="entry name" value="OTOPETRIN-2"/>
    <property type="match status" value="1"/>
</dbReference>
<keyword evidence="10" id="KW-0407">Ion channel</keyword>
<dbReference type="GO" id="GO:0015252">
    <property type="term" value="F:proton channel activity"/>
    <property type="evidence" value="ECO:0007669"/>
    <property type="project" value="InterPro"/>
</dbReference>
<evidence type="ECO:0000256" key="2">
    <source>
        <dbReference type="ARBA" id="ARBA00006513"/>
    </source>
</evidence>
<keyword evidence="7 11" id="KW-1133">Transmembrane helix</keyword>
<keyword evidence="4" id="KW-1003">Cell membrane</keyword>
<dbReference type="PANTHER" id="PTHR21522">
    <property type="entry name" value="PROTON CHANNEL OTOP"/>
    <property type="match status" value="1"/>
</dbReference>
<dbReference type="AlphaFoldDB" id="W2SUC8"/>
<feature type="transmembrane region" description="Helical" evidence="11">
    <location>
        <begin position="333"/>
        <end position="355"/>
    </location>
</feature>
<gene>
    <name evidence="12" type="ORF">NECAME_13867</name>
</gene>
<reference evidence="13" key="1">
    <citation type="journal article" date="2014" name="Nat. Genet.">
        <title>Genome of the human hookworm Necator americanus.</title>
        <authorList>
            <person name="Tang Y.T."/>
            <person name="Gao X."/>
            <person name="Rosa B.A."/>
            <person name="Abubucker S."/>
            <person name="Hallsworth-Pepin K."/>
            <person name="Martin J."/>
            <person name="Tyagi R."/>
            <person name="Heizer E."/>
            <person name="Zhang X."/>
            <person name="Bhonagiri-Palsikar V."/>
            <person name="Minx P."/>
            <person name="Warren W.C."/>
            <person name="Wang Q."/>
            <person name="Zhan B."/>
            <person name="Hotez P.J."/>
            <person name="Sternberg P.W."/>
            <person name="Dougall A."/>
            <person name="Gaze S.T."/>
            <person name="Mulvenna J."/>
            <person name="Sotillo J."/>
            <person name="Ranganathan S."/>
            <person name="Rabelo E.M."/>
            <person name="Wilson R.K."/>
            <person name="Felgner P.L."/>
            <person name="Bethony J."/>
            <person name="Hawdon J.M."/>
            <person name="Gasser R.B."/>
            <person name="Loukas A."/>
            <person name="Mitreva M."/>
        </authorList>
    </citation>
    <scope>NUCLEOTIDE SEQUENCE [LARGE SCALE GENOMIC DNA]</scope>
</reference>
<dbReference type="InterPro" id="IPR004878">
    <property type="entry name" value="Otopetrin"/>
</dbReference>
<evidence type="ECO:0000256" key="8">
    <source>
        <dbReference type="ARBA" id="ARBA00023065"/>
    </source>
</evidence>
<evidence type="ECO:0000313" key="12">
    <source>
        <dbReference type="EMBL" id="ETN72446.1"/>
    </source>
</evidence>
<evidence type="ECO:0000256" key="9">
    <source>
        <dbReference type="ARBA" id="ARBA00023136"/>
    </source>
</evidence>
<dbReference type="KEGG" id="nai:NECAME_13867"/>
<dbReference type="Pfam" id="PF03189">
    <property type="entry name" value="Otopetrin"/>
    <property type="match status" value="1"/>
</dbReference>
<comment type="subcellular location">
    <subcellularLocation>
        <location evidence="1">Cell membrane</location>
        <topology evidence="1">Multi-pass membrane protein</topology>
    </subcellularLocation>
</comment>
<name>W2SUC8_NECAM</name>
<evidence type="ECO:0000256" key="10">
    <source>
        <dbReference type="ARBA" id="ARBA00023303"/>
    </source>
</evidence>
<feature type="transmembrane region" description="Helical" evidence="11">
    <location>
        <begin position="31"/>
        <end position="48"/>
    </location>
</feature>
<dbReference type="OMA" id="GTMYLRV"/>
<accession>W2SUC8</accession>
<sequence length="445" mass="50410">MYGVSILFFVYMYVVLLLNPRWYWSIQIVEIPVFGVTGVVYYAFLVFLCTADKMCPTFSTALDICAIVFIFTQMHFIFCNSKVGFIDILSITGHHTAARFGTMHLIAANLWTWIRYVLMEEGVMEKEIREVFQAINNRSMSSMDEESTEAFEHRDIELTGGCQAAECILGSLSEVMFTAIVEYSLIAAAVMYIVWRNIGKAGHGSEYVKRKHRIRVDCSKTTTGLFLGLAFLAATFTSMIVYYGYSILGKSKNAAFAYALTDISQYIISTIGCVMALYQIRGLIYIHKRNNHVSKDQELLDQILLWVGLVGELIYSVAGIVGLTGDRPWQPLAFILFFVHIIRLIQVGTQTFLIYLAAKVRVGSSSKEKQPGKQAITFLLAANLSIFLMNLFESEKPGISESIIDFYGKRSWVFLVRSFSPLTIFYRFHSSVCLAEIWKNVYANK</sequence>
<evidence type="ECO:0000256" key="4">
    <source>
        <dbReference type="ARBA" id="ARBA00022475"/>
    </source>
</evidence>
<keyword evidence="5 11" id="KW-0812">Transmembrane</keyword>
<dbReference type="OrthoDB" id="6429739at2759"/>
<evidence type="ECO:0000256" key="7">
    <source>
        <dbReference type="ARBA" id="ARBA00022989"/>
    </source>
</evidence>
<feature type="transmembrane region" description="Helical" evidence="11">
    <location>
        <begin position="223"/>
        <end position="243"/>
    </location>
</feature>
<dbReference type="GO" id="GO:0005886">
    <property type="term" value="C:plasma membrane"/>
    <property type="evidence" value="ECO:0007669"/>
    <property type="project" value="UniProtKB-SubCell"/>
</dbReference>
<keyword evidence="3" id="KW-0813">Transport</keyword>
<protein>
    <submittedName>
        <fullName evidence="12">Uncharacterized protein</fullName>
    </submittedName>
</protein>
<keyword evidence="8" id="KW-0406">Ion transport</keyword>
<dbReference type="EMBL" id="KI664346">
    <property type="protein sequence ID" value="ETN72446.1"/>
    <property type="molecule type" value="Genomic_DNA"/>
</dbReference>
<evidence type="ECO:0000256" key="1">
    <source>
        <dbReference type="ARBA" id="ARBA00004651"/>
    </source>
</evidence>
<keyword evidence="6" id="KW-0375">Hydrogen ion transport</keyword>
<feature type="transmembrane region" description="Helical" evidence="11">
    <location>
        <begin position="6"/>
        <end position="24"/>
    </location>
</feature>